<reference evidence="2 3" key="1">
    <citation type="journal article" date="2012" name="Genome Biol.">
        <title>Sequencing three crocodilian genomes to illuminate the evolution of archosaurs and amniotes.</title>
        <authorList>
            <person name="St John J.A."/>
            <person name="Braun E.L."/>
            <person name="Isberg S.R."/>
            <person name="Miles L.G."/>
            <person name="Chong A.Y."/>
            <person name="Gongora J."/>
            <person name="Dalzell P."/>
            <person name="Moran C."/>
            <person name="Bed'hom B."/>
            <person name="Abzhanov A."/>
            <person name="Burgess S.C."/>
            <person name="Cooksey A.M."/>
            <person name="Castoe T.A."/>
            <person name="Crawford N.G."/>
            <person name="Densmore L.D."/>
            <person name="Drew J.C."/>
            <person name="Edwards S.V."/>
            <person name="Faircloth B.C."/>
            <person name="Fujita M.K."/>
            <person name="Greenwold M.J."/>
            <person name="Hoffmann F.G."/>
            <person name="Howard J.M."/>
            <person name="Iguchi T."/>
            <person name="Janes D.E."/>
            <person name="Khan S.Y."/>
            <person name="Kohno S."/>
            <person name="de Koning A.J."/>
            <person name="Lance S.L."/>
            <person name="McCarthy F.M."/>
            <person name="McCormack J.E."/>
            <person name="Merchant M.E."/>
            <person name="Peterson D.G."/>
            <person name="Pollock D.D."/>
            <person name="Pourmand N."/>
            <person name="Raney B.J."/>
            <person name="Roessler K.A."/>
            <person name="Sanford J.R."/>
            <person name="Sawyer R.H."/>
            <person name="Schmidt C.J."/>
            <person name="Triplett E.W."/>
            <person name="Tuberville T.D."/>
            <person name="Venegas-Anaya M."/>
            <person name="Howard J.T."/>
            <person name="Jarvis E.D."/>
            <person name="Guillette L.J.Jr."/>
            <person name="Glenn T.C."/>
            <person name="Green R.E."/>
            <person name="Ray D.A."/>
        </authorList>
    </citation>
    <scope>NUCLEOTIDE SEQUENCE [LARGE SCALE GENOMIC DNA]</scope>
    <source>
        <strain evidence="2">KSC_2009_1</strain>
    </source>
</reference>
<evidence type="ECO:0000256" key="1">
    <source>
        <dbReference type="ARBA" id="ARBA00009024"/>
    </source>
</evidence>
<comment type="similarity">
    <text evidence="1">Belongs to the cornifelin family.</text>
</comment>
<organism evidence="2 3">
    <name type="scientific">Alligator mississippiensis</name>
    <name type="common">American alligator</name>
    <dbReference type="NCBI Taxonomy" id="8496"/>
    <lineage>
        <taxon>Eukaryota</taxon>
        <taxon>Metazoa</taxon>
        <taxon>Chordata</taxon>
        <taxon>Craniata</taxon>
        <taxon>Vertebrata</taxon>
        <taxon>Euteleostomi</taxon>
        <taxon>Archelosauria</taxon>
        <taxon>Archosauria</taxon>
        <taxon>Crocodylia</taxon>
        <taxon>Alligatoridae</taxon>
        <taxon>Alligatorinae</taxon>
        <taxon>Alligator</taxon>
    </lineage>
</organism>
<comment type="caution">
    <text evidence="2">The sequence shown here is derived from an EMBL/GenBank/DDBJ whole genome shotgun (WGS) entry which is preliminary data.</text>
</comment>
<gene>
    <name evidence="2" type="ORF">Y1Q_0022135</name>
</gene>
<name>A0A151PG49_ALLMI</name>
<dbReference type="eggNOG" id="ENOG502S5WD">
    <property type="taxonomic scope" value="Eukaryota"/>
</dbReference>
<dbReference type="EMBL" id="AKHW03000275">
    <property type="protein sequence ID" value="KYO47979.1"/>
    <property type="molecule type" value="Genomic_DNA"/>
</dbReference>
<evidence type="ECO:0008006" key="4">
    <source>
        <dbReference type="Google" id="ProtNLM"/>
    </source>
</evidence>
<proteinExistence type="inferred from homology"/>
<dbReference type="NCBIfam" id="TIGR01571">
    <property type="entry name" value="A_thal_Cys_rich"/>
    <property type="match status" value="1"/>
</dbReference>
<evidence type="ECO:0000313" key="2">
    <source>
        <dbReference type="EMBL" id="KYO47979.1"/>
    </source>
</evidence>
<protein>
    <recommendedName>
        <fullName evidence="4">Cornifelin</fullName>
    </recommendedName>
</protein>
<accession>A0A151PG49</accession>
<keyword evidence="3" id="KW-1185">Reference proteome</keyword>
<dbReference type="InterPro" id="IPR006461">
    <property type="entry name" value="PLAC_motif_containing"/>
</dbReference>
<evidence type="ECO:0000313" key="3">
    <source>
        <dbReference type="Proteomes" id="UP000050525"/>
    </source>
</evidence>
<dbReference type="Proteomes" id="UP000050525">
    <property type="component" value="Unassembled WGS sequence"/>
</dbReference>
<dbReference type="AlphaFoldDB" id="A0A151PG49"/>
<sequence length="77" mass="8459">MSPTGDWSTGRYDCCADCGICCLGLLCPTLLACYVSKKYGENCFLPCLFGSMTALRTHMRLSYGIQVMLQLERCAAC</sequence>